<feature type="chain" id="PRO_5020395432" description="Ig-like domain-containing protein" evidence="1">
    <location>
        <begin position="33"/>
        <end position="122"/>
    </location>
</feature>
<sequence>MRKSVVAAVRLTAAAASVVGFSAVVGSGAAHAGPQDCVVTRDLVGASVSCHDTGAPASREYSLIVECWGLAGIPNAFPLMGIGPYRGSWSGAISPTGQGAASCIGPYSIGTATNAYVVVYRE</sequence>
<reference evidence="2 3" key="1">
    <citation type="submission" date="2019-03" db="EMBL/GenBank/DDBJ databases">
        <title>Genomic Encyclopedia of Type Strains, Phase IV (KMG-IV): sequencing the most valuable type-strain genomes for metagenomic binning, comparative biology and taxonomic classification.</title>
        <authorList>
            <person name="Goeker M."/>
        </authorList>
    </citation>
    <scope>NUCLEOTIDE SEQUENCE [LARGE SCALE GENOMIC DNA]</scope>
    <source>
        <strain evidence="2 3">DSM 44496</strain>
    </source>
</reference>
<evidence type="ECO:0000313" key="3">
    <source>
        <dbReference type="Proteomes" id="UP000295087"/>
    </source>
</evidence>
<dbReference type="RefSeq" id="WP_243749828.1">
    <property type="nucleotide sequence ID" value="NZ_JBHXPO010000002.1"/>
</dbReference>
<organism evidence="2 3">
    <name type="scientific">Nocardia ignorata</name>
    <dbReference type="NCBI Taxonomy" id="145285"/>
    <lineage>
        <taxon>Bacteria</taxon>
        <taxon>Bacillati</taxon>
        <taxon>Actinomycetota</taxon>
        <taxon>Actinomycetes</taxon>
        <taxon>Mycobacteriales</taxon>
        <taxon>Nocardiaceae</taxon>
        <taxon>Nocardia</taxon>
    </lineage>
</organism>
<accession>A0A4V3CPT8</accession>
<gene>
    <name evidence="2" type="ORF">DFR75_10225</name>
</gene>
<proteinExistence type="predicted"/>
<dbReference type="AlphaFoldDB" id="A0A4V3CPT8"/>
<name>A0A4V3CPT8_NOCIG</name>
<evidence type="ECO:0008006" key="4">
    <source>
        <dbReference type="Google" id="ProtNLM"/>
    </source>
</evidence>
<evidence type="ECO:0000313" key="2">
    <source>
        <dbReference type="EMBL" id="TDP39315.1"/>
    </source>
</evidence>
<dbReference type="Proteomes" id="UP000295087">
    <property type="component" value="Unassembled WGS sequence"/>
</dbReference>
<keyword evidence="3" id="KW-1185">Reference proteome</keyword>
<dbReference type="EMBL" id="SNXK01000002">
    <property type="protein sequence ID" value="TDP39315.1"/>
    <property type="molecule type" value="Genomic_DNA"/>
</dbReference>
<keyword evidence="1" id="KW-0732">Signal</keyword>
<protein>
    <recommendedName>
        <fullName evidence="4">Ig-like domain-containing protein</fullName>
    </recommendedName>
</protein>
<feature type="signal peptide" evidence="1">
    <location>
        <begin position="1"/>
        <end position="32"/>
    </location>
</feature>
<evidence type="ECO:0000256" key="1">
    <source>
        <dbReference type="SAM" id="SignalP"/>
    </source>
</evidence>
<comment type="caution">
    <text evidence="2">The sequence shown here is derived from an EMBL/GenBank/DDBJ whole genome shotgun (WGS) entry which is preliminary data.</text>
</comment>